<accession>U9U0U2</accession>
<dbReference type="AlphaFoldDB" id="U9U0U2"/>
<sequence>MTFNGVNLSLNFIAQITKVILKNGKFDHNNCHYEFDIKNVKLNTKPYETIWNVWNHTTHISPSKYEK</sequence>
<evidence type="ECO:0000313" key="1">
    <source>
        <dbReference type="EMBL" id="ESA09246.1"/>
    </source>
</evidence>
<dbReference type="HOGENOM" id="CLU_2813682_0_0_1"/>
<protein>
    <submittedName>
        <fullName evidence="1">Uncharacterized protein</fullName>
    </submittedName>
</protein>
<dbReference type="EMBL" id="KI288290">
    <property type="protein sequence ID" value="ESA09246.1"/>
    <property type="molecule type" value="Genomic_DNA"/>
</dbReference>
<name>U9U0U2_RHIID</name>
<gene>
    <name evidence="1" type="ORF">GLOINDRAFT_348757</name>
</gene>
<organism evidence="1">
    <name type="scientific">Rhizophagus irregularis (strain DAOM 181602 / DAOM 197198 / MUCL 43194)</name>
    <name type="common">Arbuscular mycorrhizal fungus</name>
    <name type="synonym">Glomus intraradices</name>
    <dbReference type="NCBI Taxonomy" id="747089"/>
    <lineage>
        <taxon>Eukaryota</taxon>
        <taxon>Fungi</taxon>
        <taxon>Fungi incertae sedis</taxon>
        <taxon>Mucoromycota</taxon>
        <taxon>Glomeromycotina</taxon>
        <taxon>Glomeromycetes</taxon>
        <taxon>Glomerales</taxon>
        <taxon>Glomeraceae</taxon>
        <taxon>Rhizophagus</taxon>
    </lineage>
</organism>
<reference evidence="1" key="1">
    <citation type="submission" date="2013-07" db="EMBL/GenBank/DDBJ databases">
        <title>The genome of an arbuscular mycorrhizal fungus provides insights into the evolution of the oldest plant symbiosis.</title>
        <authorList>
            <consortium name="DOE Joint Genome Institute"/>
            <person name="Tisserant E."/>
            <person name="Malbreil M."/>
            <person name="Kuo A."/>
            <person name="Kohler A."/>
            <person name="Symeonidi A."/>
            <person name="Balestrini R."/>
            <person name="Charron P."/>
            <person name="Duensing N."/>
            <person name="Frei-dit-Frey N."/>
            <person name="Gianinazzi-Pearson V."/>
            <person name="Gilbert B."/>
            <person name="Handa Y."/>
            <person name="Hijri M."/>
            <person name="Kaul R."/>
            <person name="Kawaguchi M."/>
            <person name="Krajinski F."/>
            <person name="Lammers P."/>
            <person name="Lapierre D."/>
            <person name="Masclaux F.G."/>
            <person name="Murat C."/>
            <person name="Morin E."/>
            <person name="Ndikumana S."/>
            <person name="Pagni M."/>
            <person name="Petitpierre D."/>
            <person name="Requena N."/>
            <person name="Rosikiewicz P."/>
            <person name="Riley R."/>
            <person name="Saito K."/>
            <person name="San Clemente H."/>
            <person name="Shapiro H."/>
            <person name="van Tuinen D."/>
            <person name="Becard G."/>
            <person name="Bonfante P."/>
            <person name="Paszkowski U."/>
            <person name="Shachar-Hill Y."/>
            <person name="Young J.P."/>
            <person name="Sanders I.R."/>
            <person name="Henrissat B."/>
            <person name="Rensing S.A."/>
            <person name="Grigoriev I.V."/>
            <person name="Corradi N."/>
            <person name="Roux C."/>
            <person name="Martin F."/>
        </authorList>
    </citation>
    <scope>NUCLEOTIDE SEQUENCE</scope>
    <source>
        <strain evidence="1">DAOM 197198</strain>
    </source>
</reference>
<proteinExistence type="predicted"/>